<dbReference type="EMBL" id="CP119078">
    <property type="protein sequence ID" value="WED42133.1"/>
    <property type="molecule type" value="Genomic_DNA"/>
</dbReference>
<dbReference type="InterPro" id="IPR006076">
    <property type="entry name" value="FAD-dep_OxRdtase"/>
</dbReference>
<dbReference type="Gene3D" id="3.30.9.10">
    <property type="entry name" value="D-Amino Acid Oxidase, subunit A, domain 2"/>
    <property type="match status" value="1"/>
</dbReference>
<evidence type="ECO:0000256" key="1">
    <source>
        <dbReference type="ARBA" id="ARBA00023002"/>
    </source>
</evidence>
<dbReference type="Pfam" id="PF01266">
    <property type="entry name" value="DAO"/>
    <property type="match status" value="1"/>
</dbReference>
<name>A0ABY8ANM6_9GAMM</name>
<dbReference type="RefSeq" id="WP_275087958.1">
    <property type="nucleotide sequence ID" value="NZ_CP119078.1"/>
</dbReference>
<feature type="domain" description="FAD dependent oxidoreductase" evidence="2">
    <location>
        <begin position="6"/>
        <end position="394"/>
    </location>
</feature>
<keyword evidence="4" id="KW-1185">Reference proteome</keyword>
<dbReference type="PANTHER" id="PTHR13847">
    <property type="entry name" value="SARCOSINE DEHYDROGENASE-RELATED"/>
    <property type="match status" value="1"/>
</dbReference>
<dbReference type="Gene3D" id="3.50.50.60">
    <property type="entry name" value="FAD/NAD(P)-binding domain"/>
    <property type="match status" value="2"/>
</dbReference>
<dbReference type="PANTHER" id="PTHR13847:SF289">
    <property type="entry name" value="GLYCINE OXIDASE"/>
    <property type="match status" value="1"/>
</dbReference>
<evidence type="ECO:0000313" key="3">
    <source>
        <dbReference type="EMBL" id="WED42133.1"/>
    </source>
</evidence>
<sequence>MSMKFDTFVLGGGIIGVSVATHLQMRGHSVALVDLKAPGSETSFGNAGLIQREGVYPYAFPRDVSSLIKYAFNRSPDARYHLKSIFKLAPFLWKYWFNSHPSRHETIASSYSTLIEHSVSEHHRLADAAEVRHLFRQGGWLKVFRTTKKQDIETRFAEKCQAEYGIKFDALDITSLRQLEPDLDHSLIGALRYTEAESVSDPCALVRGYANYFERLGGRFFFGNANTLATGWTLKTEEGDIKANSAVITLGPWADVLSKKLGYRFPLAVKRGYHMHYNTKPNARLVHPVLDIENGYVLAPMVRGIRLTTGAEFAHRDSRKTPVQLNSVEPLARKLFPITKRLEETPWMGCRPCTPDMLPIIGQAPRHDGLWFALGHAHHGLTLGPVTGRLLAEMITGDNVITNPLPFSASRFSGNYAR</sequence>
<dbReference type="SUPFAM" id="SSF54373">
    <property type="entry name" value="FAD-linked reductases, C-terminal domain"/>
    <property type="match status" value="1"/>
</dbReference>
<evidence type="ECO:0000313" key="4">
    <source>
        <dbReference type="Proteomes" id="UP001222087"/>
    </source>
</evidence>
<dbReference type="Proteomes" id="UP001222087">
    <property type="component" value="Chromosome"/>
</dbReference>
<proteinExistence type="predicted"/>
<evidence type="ECO:0000259" key="2">
    <source>
        <dbReference type="Pfam" id="PF01266"/>
    </source>
</evidence>
<dbReference type="SUPFAM" id="SSF51905">
    <property type="entry name" value="FAD/NAD(P)-binding domain"/>
    <property type="match status" value="1"/>
</dbReference>
<keyword evidence="1" id="KW-0560">Oxidoreductase</keyword>
<accession>A0ABY8ANM6</accession>
<gene>
    <name evidence="3" type="ORF">PXX05_09350</name>
</gene>
<organism evidence="3 4">
    <name type="scientific">Legionella cardiaca</name>
    <dbReference type="NCBI Taxonomy" id="1071983"/>
    <lineage>
        <taxon>Bacteria</taxon>
        <taxon>Pseudomonadati</taxon>
        <taxon>Pseudomonadota</taxon>
        <taxon>Gammaproteobacteria</taxon>
        <taxon>Legionellales</taxon>
        <taxon>Legionellaceae</taxon>
        <taxon>Legionella</taxon>
    </lineage>
</organism>
<dbReference type="InterPro" id="IPR036188">
    <property type="entry name" value="FAD/NAD-bd_sf"/>
</dbReference>
<reference evidence="3 4" key="1">
    <citation type="submission" date="2023-02" db="EMBL/GenBank/DDBJ databases">
        <title>Genome Sequence of L. cardiaca H63T.</title>
        <authorList>
            <person name="Lopez A.E."/>
            <person name="Cianciotto N.P."/>
        </authorList>
    </citation>
    <scope>NUCLEOTIDE SEQUENCE [LARGE SCALE GENOMIC DNA]</scope>
    <source>
        <strain evidence="3 4">H63</strain>
    </source>
</reference>
<protein>
    <submittedName>
        <fullName evidence="3">FAD-dependent oxidoreductase</fullName>
    </submittedName>
</protein>